<proteinExistence type="predicted"/>
<dbReference type="InterPro" id="IPR029044">
    <property type="entry name" value="Nucleotide-diphossugar_trans"/>
</dbReference>
<dbReference type="EMBL" id="MLAK01000705">
    <property type="protein sequence ID" value="OHT07083.1"/>
    <property type="molecule type" value="Genomic_DNA"/>
</dbReference>
<dbReference type="GO" id="GO:0003980">
    <property type="term" value="F:UDP-glucose:glycoprotein glucosyltransferase activity"/>
    <property type="evidence" value="ECO:0007669"/>
    <property type="project" value="InterPro"/>
</dbReference>
<dbReference type="Pfam" id="PF18402">
    <property type="entry name" value="Thioredoxin_14"/>
    <property type="match status" value="1"/>
</dbReference>
<dbReference type="PANTHER" id="PTHR11226">
    <property type="entry name" value="UDP-GLUCOSE GLYCOPROTEIN:GLUCOSYLTRANSFERASE"/>
    <property type="match status" value="1"/>
</dbReference>
<evidence type="ECO:0008006" key="11">
    <source>
        <dbReference type="Google" id="ProtNLM"/>
    </source>
</evidence>
<evidence type="ECO:0000256" key="1">
    <source>
        <dbReference type="ARBA" id="ARBA00001913"/>
    </source>
</evidence>
<dbReference type="GO" id="GO:0036503">
    <property type="term" value="P:ERAD pathway"/>
    <property type="evidence" value="ECO:0007669"/>
    <property type="project" value="TreeGrafter"/>
</dbReference>
<feature type="domain" description="UGGT thioredoxin-like" evidence="7">
    <location>
        <begin position="430"/>
        <end position="655"/>
    </location>
</feature>
<evidence type="ECO:0000259" key="6">
    <source>
        <dbReference type="Pfam" id="PF18401"/>
    </source>
</evidence>
<dbReference type="GO" id="GO:0005788">
    <property type="term" value="C:endoplasmic reticulum lumen"/>
    <property type="evidence" value="ECO:0007669"/>
    <property type="project" value="UniProtKB-SubCell"/>
</dbReference>
<evidence type="ECO:0000256" key="4">
    <source>
        <dbReference type="ARBA" id="ARBA00022824"/>
    </source>
</evidence>
<accession>A0A1J4K7A4</accession>
<dbReference type="GO" id="GO:0051082">
    <property type="term" value="F:unfolded protein binding"/>
    <property type="evidence" value="ECO:0007669"/>
    <property type="project" value="TreeGrafter"/>
</dbReference>
<evidence type="ECO:0000313" key="9">
    <source>
        <dbReference type="EMBL" id="OHT07083.1"/>
    </source>
</evidence>
<keyword evidence="10" id="KW-1185">Reference proteome</keyword>
<evidence type="ECO:0000256" key="3">
    <source>
        <dbReference type="ARBA" id="ARBA00022729"/>
    </source>
</evidence>
<sequence length="1364" mass="159183">MLILLFSYFGFSDFREDHSYSVSVKSKFEGLPIFEQILFYLSDYSSNIQKRFLTEILSVNDKIDDEEYLMDEVSGLITPGSFTVLKSYLDTNYYLPRGEMYRSLARDIYYSSINDKSRKLPDIFIAFSKKAETIEENTGNQSENEKVNDSLNNDLNNALSLFNSIPQIQFQNIRKIRSDISFSVNEEGGSRKVQIFIFVDFHKTECSEMILNLIKTLNDQNRQKLLENCEFIIRPISHSGSQTFLRGYGVEMRPFKYSMEYGGLDSTSSPEHITEGKVKSDETTKMFDGIINDISSDYLNISETSIIGERLTSYLSMNDQQKLPELLRDMSNNWPIYLRKIVNCETNQVLSDEYRKVADIFESNRLTSTFSSLNGRNLPLSSYDSFTYLDFIREETTFHEVFNDAFGKVTNGRNIVFSEPYVQDANFLLDFRSKYTVWNTDFETDPKYESWSTNVHDFMKHSRKNLLNFVLYIDPTNPVYLTELYTSYALFLQGDMPLRVGVVPYFNLGNRLSRRISFAFAHISLKSESAAIEFLIHAFSLCGINKETMKLNELKEDHFIQAYAYCKSKTVEWNDLYTLYGKYSAEYRKIKESNEYFKYCGASLGTMTINGKEISLLSGVQNFILQIQQMLLTIRKLCLDNNINDLKDIDVVDLLSQEYIVVPSIDKTVVDNSIRGIGIYKQNYQQQMEFIRIMNSIEWKYDNSNDKAESYFILFNNTESEIFDEFMINEKHSSSTAYSFNPLELKKFLRISDDETALLVNGRLYRYMNLENTSQLHLIDLWSFHFTLSYLKKYELNDFNAMCYLSTILIDWRSFGITRNNANHLFSKFDGNLNDNPLIYTDNTGLVEWVIIVDPFSKDYQRVSEFIYYLNKERIISLKLVLVPPQTISQNVEKELGSFYRSSINKDIVTFNKLNDSTTYSTIMDTPETWLLEQLKTSVDVDNVRLESLQGNNDHFATYILSNLVVEGKCFTGNQLKMNSNDNIVTIGLFNSNNKKLYETMIMPTSSYFQFQASPGFYYADMSTPKSKARFELSQSTKDIHISTFSRRDAVLFASPKSSYDPNKVYEEDTKNSTINTINVFTIASGKLYERLVKIMFLSVRKNTKSKLNFYLIKSLLSPSFKASLHDMSKQYGFKYQFVDYKWPSWLRKQNEKQRQIWGNKILFLDVLFPLSVERVIYVDADQIVRTDLQELMNMDFGDAPYAFTPFCDSRVETEPFRFWKQGYWQQMLSKINKKYHISALFAVDLKKFRSMNAGDWIRLQYQQLSNDPNSLANLDQDLPNSLQERIPIYSLPQNWLWCETWCADEEMASAKTIDLCNNPLTKIPKIEIAKTRVEEWPTLDNEVQKTDVRYDEYEKILFKAVHH</sequence>
<gene>
    <name evidence="9" type="ORF">TRFO_05293</name>
</gene>
<dbReference type="InterPro" id="IPR040497">
    <property type="entry name" value="Glyco_transf_24"/>
</dbReference>
<dbReference type="Pfam" id="PF18404">
    <property type="entry name" value="Glyco_transf_24"/>
    <property type="match status" value="1"/>
</dbReference>
<comment type="cofactor">
    <cofactor evidence="1">
        <name>Ca(2+)</name>
        <dbReference type="ChEBI" id="CHEBI:29108"/>
    </cofactor>
</comment>
<reference evidence="9" key="1">
    <citation type="submission" date="2016-10" db="EMBL/GenBank/DDBJ databases">
        <authorList>
            <person name="Benchimol M."/>
            <person name="Almeida L.G."/>
            <person name="Vasconcelos A.T."/>
            <person name="Perreira-Neves A."/>
            <person name="Rosa I.A."/>
            <person name="Tasca T."/>
            <person name="Bogo M.R."/>
            <person name="de Souza W."/>
        </authorList>
    </citation>
    <scope>NUCLEOTIDE SEQUENCE [LARGE SCALE GENOMIC DNA]</scope>
    <source>
        <strain evidence="9">K</strain>
    </source>
</reference>
<dbReference type="VEuPathDB" id="TrichDB:TRFO_05293"/>
<dbReference type="InterPro" id="IPR009448">
    <property type="entry name" value="UDP-g_GGtrans"/>
</dbReference>
<feature type="domain" description="UGGT thioredoxin-like" evidence="6">
    <location>
        <begin position="298"/>
        <end position="401"/>
    </location>
</feature>
<dbReference type="GeneID" id="94827110"/>
<dbReference type="SUPFAM" id="SSF53448">
    <property type="entry name" value="Nucleotide-diphospho-sugar transferases"/>
    <property type="match status" value="1"/>
</dbReference>
<dbReference type="OrthoDB" id="27683at2759"/>
<dbReference type="Gene3D" id="3.90.550.10">
    <property type="entry name" value="Spore Coat Polysaccharide Biosynthesis Protein SpsA, Chain A"/>
    <property type="match status" value="1"/>
</dbReference>
<evidence type="ECO:0000313" key="10">
    <source>
        <dbReference type="Proteomes" id="UP000179807"/>
    </source>
</evidence>
<organism evidence="9 10">
    <name type="scientific">Tritrichomonas foetus</name>
    <dbReference type="NCBI Taxonomy" id="1144522"/>
    <lineage>
        <taxon>Eukaryota</taxon>
        <taxon>Metamonada</taxon>
        <taxon>Parabasalia</taxon>
        <taxon>Tritrichomonadida</taxon>
        <taxon>Tritrichomonadidae</taxon>
        <taxon>Tritrichomonas</taxon>
    </lineage>
</organism>
<comment type="subcellular location">
    <subcellularLocation>
        <location evidence="2">Endoplasmic reticulum lumen</location>
    </subcellularLocation>
</comment>
<dbReference type="Pfam" id="PF06427">
    <property type="entry name" value="UDP-g_GGTase"/>
    <property type="match status" value="1"/>
</dbReference>
<evidence type="ECO:0000256" key="2">
    <source>
        <dbReference type="ARBA" id="ARBA00004319"/>
    </source>
</evidence>
<dbReference type="Pfam" id="PF18401">
    <property type="entry name" value="Thioredoxin_13"/>
    <property type="match status" value="1"/>
</dbReference>
<keyword evidence="4" id="KW-0256">Endoplasmic reticulum</keyword>
<name>A0A1J4K7A4_9EUKA</name>
<keyword evidence="5" id="KW-0325">Glycoprotein</keyword>
<evidence type="ECO:0000256" key="5">
    <source>
        <dbReference type="ARBA" id="ARBA00023180"/>
    </source>
</evidence>
<dbReference type="GO" id="GO:0018279">
    <property type="term" value="P:protein N-linked glycosylation via asparagine"/>
    <property type="evidence" value="ECO:0007669"/>
    <property type="project" value="TreeGrafter"/>
</dbReference>
<protein>
    <recommendedName>
        <fullName evidence="11">Glucosyltransferase 24 catalytic domain-containing protein</fullName>
    </recommendedName>
</protein>
<comment type="caution">
    <text evidence="9">The sequence shown here is derived from an EMBL/GenBank/DDBJ whole genome shotgun (WGS) entry which is preliminary data.</text>
</comment>
<dbReference type="PANTHER" id="PTHR11226:SF0">
    <property type="entry name" value="UDP-GLUCOSE:GLYCOPROTEIN GLUCOSYLTRANSFERASE"/>
    <property type="match status" value="1"/>
</dbReference>
<dbReference type="InterPro" id="IPR040692">
    <property type="entry name" value="UGGT_TRXL_3"/>
</dbReference>
<dbReference type="RefSeq" id="XP_068360219.1">
    <property type="nucleotide sequence ID" value="XM_068492406.1"/>
</dbReference>
<feature type="domain" description="Glucosyltransferase 24 catalytic" evidence="8">
    <location>
        <begin position="1078"/>
        <end position="1346"/>
    </location>
</feature>
<dbReference type="InterPro" id="IPR040694">
    <property type="entry name" value="UGGT_TRXL_2"/>
</dbReference>
<evidence type="ECO:0000259" key="7">
    <source>
        <dbReference type="Pfam" id="PF18402"/>
    </source>
</evidence>
<dbReference type="Proteomes" id="UP000179807">
    <property type="component" value="Unassembled WGS sequence"/>
</dbReference>
<keyword evidence="3" id="KW-0732">Signal</keyword>
<evidence type="ECO:0000259" key="8">
    <source>
        <dbReference type="Pfam" id="PF18404"/>
    </source>
</evidence>
<dbReference type="CDD" id="cd06432">
    <property type="entry name" value="GT8_HUGT1_C_like"/>
    <property type="match status" value="1"/>
</dbReference>